<evidence type="ECO:0000256" key="1">
    <source>
        <dbReference type="SAM" id="Phobius"/>
    </source>
</evidence>
<keyword evidence="1" id="KW-0472">Membrane</keyword>
<keyword evidence="1" id="KW-0812">Transmembrane</keyword>
<protein>
    <submittedName>
        <fullName evidence="3">DUF4350 domain-containing protein</fullName>
    </submittedName>
</protein>
<dbReference type="Proteomes" id="UP000887578">
    <property type="component" value="Unplaced"/>
</dbReference>
<name>A0A914P1W0_9BILA</name>
<evidence type="ECO:0000313" key="3">
    <source>
        <dbReference type="WBParaSite" id="PDA_v2.g11803.t1"/>
    </source>
</evidence>
<dbReference type="WBParaSite" id="PDA_v2.g11803.t1">
    <property type="protein sequence ID" value="PDA_v2.g11803.t1"/>
    <property type="gene ID" value="PDA_v2.g11803"/>
</dbReference>
<keyword evidence="1" id="KW-1133">Transmembrane helix</keyword>
<sequence length="166" mass="18949">MRIYASELNLMMNLDQDIQISVPPSPQKRTTSPIRWKPGPSHKKRNYTLAAIAVFILYIYFYVDFSSKENVGKTFAQIFDLNNLPKNLVIISATLNPRYLFVLPISIASWKKLGVQPIVILVGDKSAFYSNKQSRTTLQMLDEQNAYIQFIEPKKISPTSMSQVSD</sequence>
<accession>A0A914P1W0</accession>
<proteinExistence type="predicted"/>
<organism evidence="2 3">
    <name type="scientific">Panagrolaimus davidi</name>
    <dbReference type="NCBI Taxonomy" id="227884"/>
    <lineage>
        <taxon>Eukaryota</taxon>
        <taxon>Metazoa</taxon>
        <taxon>Ecdysozoa</taxon>
        <taxon>Nematoda</taxon>
        <taxon>Chromadorea</taxon>
        <taxon>Rhabditida</taxon>
        <taxon>Tylenchina</taxon>
        <taxon>Panagrolaimomorpha</taxon>
        <taxon>Panagrolaimoidea</taxon>
        <taxon>Panagrolaimidae</taxon>
        <taxon>Panagrolaimus</taxon>
    </lineage>
</organism>
<reference evidence="3" key="1">
    <citation type="submission" date="2022-11" db="UniProtKB">
        <authorList>
            <consortium name="WormBaseParasite"/>
        </authorList>
    </citation>
    <scope>IDENTIFICATION</scope>
</reference>
<dbReference type="AlphaFoldDB" id="A0A914P1W0"/>
<keyword evidence="2" id="KW-1185">Reference proteome</keyword>
<feature type="transmembrane region" description="Helical" evidence="1">
    <location>
        <begin position="46"/>
        <end position="63"/>
    </location>
</feature>
<evidence type="ECO:0000313" key="2">
    <source>
        <dbReference type="Proteomes" id="UP000887578"/>
    </source>
</evidence>